<name>A0AAV4XKF5_CAEEX</name>
<dbReference type="GO" id="GO:0005840">
    <property type="term" value="C:ribosome"/>
    <property type="evidence" value="ECO:0007669"/>
    <property type="project" value="UniProtKB-KW"/>
</dbReference>
<dbReference type="PANTHER" id="PTHR11560">
    <property type="entry name" value="39S RIBOSOMAL PROTEIN L10, MITOCHONDRIAL"/>
    <property type="match status" value="1"/>
</dbReference>
<dbReference type="Proteomes" id="UP001054945">
    <property type="component" value="Unassembled WGS sequence"/>
</dbReference>
<dbReference type="InterPro" id="IPR043141">
    <property type="entry name" value="Ribosomal_uL10-like_sf"/>
</dbReference>
<keyword evidence="2 6" id="KW-0689">Ribosomal protein</keyword>
<evidence type="ECO:0000313" key="6">
    <source>
        <dbReference type="EMBL" id="GIY95169.1"/>
    </source>
</evidence>
<keyword evidence="7" id="KW-1185">Reference proteome</keyword>
<dbReference type="InterPro" id="IPR047865">
    <property type="entry name" value="Ribosomal_uL10_bac_type"/>
</dbReference>
<evidence type="ECO:0000256" key="1">
    <source>
        <dbReference type="ARBA" id="ARBA00008889"/>
    </source>
</evidence>
<dbReference type="EMBL" id="BPLR01017878">
    <property type="protein sequence ID" value="GIY95169.1"/>
    <property type="molecule type" value="Genomic_DNA"/>
</dbReference>
<dbReference type="GO" id="GO:1990904">
    <property type="term" value="C:ribonucleoprotein complex"/>
    <property type="evidence" value="ECO:0007669"/>
    <property type="project" value="UniProtKB-KW"/>
</dbReference>
<accession>A0AAV4XKF5</accession>
<evidence type="ECO:0000256" key="3">
    <source>
        <dbReference type="ARBA" id="ARBA00023274"/>
    </source>
</evidence>
<dbReference type="InterPro" id="IPR001790">
    <property type="entry name" value="Ribosomal_uL10"/>
</dbReference>
<sequence length="239" mass="27995">MLVKHLSNRLYLSNCVRTIHLSCQLQKYVQTRNPKDPHYDRKRMIEICKPIFIPKKLPDWETCSKVTIVEEEKAHPYEMILAKELKQNWDSSEMIMFYHLFSLTDRQKRDIRNMFYKENLFFHICSPEVVKLAVQDTPFTSIQHLFESNTALLFSPDKDIDKILQLSKTTPNAILMAGIVENKFLSRTQLQKLNDVLKTDGHQVLAQFFDSVPSHIVGTISHHQQMLTHLLSQVTNIKN</sequence>
<protein>
    <recommendedName>
        <fullName evidence="4">Large ribosomal subunit protein uL10m</fullName>
    </recommendedName>
    <alternativeName>
        <fullName evidence="5">39S ribosomal protein L10, mitochondrial</fullName>
    </alternativeName>
</protein>
<proteinExistence type="inferred from homology"/>
<dbReference type="Gene3D" id="3.30.70.1730">
    <property type="match status" value="1"/>
</dbReference>
<organism evidence="6 7">
    <name type="scientific">Caerostris extrusa</name>
    <name type="common">Bark spider</name>
    <name type="synonym">Caerostris bankana</name>
    <dbReference type="NCBI Taxonomy" id="172846"/>
    <lineage>
        <taxon>Eukaryota</taxon>
        <taxon>Metazoa</taxon>
        <taxon>Ecdysozoa</taxon>
        <taxon>Arthropoda</taxon>
        <taxon>Chelicerata</taxon>
        <taxon>Arachnida</taxon>
        <taxon>Araneae</taxon>
        <taxon>Araneomorphae</taxon>
        <taxon>Entelegynae</taxon>
        <taxon>Araneoidea</taxon>
        <taxon>Araneidae</taxon>
        <taxon>Caerostris</taxon>
    </lineage>
</organism>
<dbReference type="AlphaFoldDB" id="A0AAV4XKF5"/>
<keyword evidence="3" id="KW-0687">Ribonucleoprotein</keyword>
<comment type="similarity">
    <text evidence="1">Belongs to the universal ribosomal protein uL10 family.</text>
</comment>
<reference evidence="6 7" key="1">
    <citation type="submission" date="2021-06" db="EMBL/GenBank/DDBJ databases">
        <title>Caerostris extrusa draft genome.</title>
        <authorList>
            <person name="Kono N."/>
            <person name="Arakawa K."/>
        </authorList>
    </citation>
    <scope>NUCLEOTIDE SEQUENCE [LARGE SCALE GENOMIC DNA]</scope>
</reference>
<dbReference type="Pfam" id="PF00466">
    <property type="entry name" value="Ribosomal_L10"/>
    <property type="match status" value="1"/>
</dbReference>
<comment type="caution">
    <text evidence="6">The sequence shown here is derived from an EMBL/GenBank/DDBJ whole genome shotgun (WGS) entry which is preliminary data.</text>
</comment>
<evidence type="ECO:0000256" key="5">
    <source>
        <dbReference type="ARBA" id="ARBA00035716"/>
    </source>
</evidence>
<gene>
    <name evidence="6" type="primary">mRpL10</name>
    <name evidence="6" type="ORF">CEXT_540681</name>
</gene>
<evidence type="ECO:0000256" key="4">
    <source>
        <dbReference type="ARBA" id="ARBA00035707"/>
    </source>
</evidence>
<dbReference type="SUPFAM" id="SSF160369">
    <property type="entry name" value="Ribosomal protein L10-like"/>
    <property type="match status" value="1"/>
</dbReference>
<evidence type="ECO:0000256" key="2">
    <source>
        <dbReference type="ARBA" id="ARBA00022980"/>
    </source>
</evidence>
<evidence type="ECO:0000313" key="7">
    <source>
        <dbReference type="Proteomes" id="UP001054945"/>
    </source>
</evidence>